<organism evidence="1 2">
    <name type="scientific">Actinokineospora bangkokensis</name>
    <dbReference type="NCBI Taxonomy" id="1193682"/>
    <lineage>
        <taxon>Bacteria</taxon>
        <taxon>Bacillati</taxon>
        <taxon>Actinomycetota</taxon>
        <taxon>Actinomycetes</taxon>
        <taxon>Pseudonocardiales</taxon>
        <taxon>Pseudonocardiaceae</taxon>
        <taxon>Actinokineospora</taxon>
    </lineage>
</organism>
<comment type="caution">
    <text evidence="1">The sequence shown here is derived from an EMBL/GenBank/DDBJ whole genome shotgun (WGS) entry which is preliminary data.</text>
</comment>
<name>A0A1Q9LL27_9PSEU</name>
<reference evidence="1 2" key="1">
    <citation type="submission" date="2016-10" db="EMBL/GenBank/DDBJ databases">
        <title>The Draft Genome Sequence of Actinokineospora bangkokensis 44EHWT reveals the biosynthetic pathway of antifungal compounds Thailandins with unusual extender unit butylmalonyl-CoA.</title>
        <authorList>
            <person name="Greule A."/>
            <person name="Intra B."/>
            <person name="Flemming S."/>
            <person name="Rommel M.G."/>
            <person name="Panbangred W."/>
            <person name="Bechthold A."/>
        </authorList>
    </citation>
    <scope>NUCLEOTIDE SEQUENCE [LARGE SCALE GENOMIC DNA]</scope>
    <source>
        <strain evidence="1 2">44EHW</strain>
    </source>
</reference>
<dbReference type="EMBL" id="MKQR01000016">
    <property type="protein sequence ID" value="OLR92694.1"/>
    <property type="molecule type" value="Genomic_DNA"/>
</dbReference>
<dbReference type="Proteomes" id="UP000186040">
    <property type="component" value="Unassembled WGS sequence"/>
</dbReference>
<keyword evidence="2" id="KW-1185">Reference proteome</keyword>
<evidence type="ECO:0000313" key="2">
    <source>
        <dbReference type="Proteomes" id="UP000186040"/>
    </source>
</evidence>
<proteinExistence type="predicted"/>
<evidence type="ECO:0000313" key="1">
    <source>
        <dbReference type="EMBL" id="OLR92694.1"/>
    </source>
</evidence>
<gene>
    <name evidence="1" type="ORF">BJP25_21975</name>
</gene>
<sequence>MAVSDVVAEIDAVMGCQQCGGPLGDSPSGDFCGQACASLWAAQRTGARPGDVAAAFPALAQAAREISAALRGDAAGGQIVWRGDDE</sequence>
<protein>
    <submittedName>
        <fullName evidence="1">Uncharacterized protein</fullName>
    </submittedName>
</protein>
<dbReference type="AlphaFoldDB" id="A0A1Q9LL27"/>
<accession>A0A1Q9LL27</accession>